<gene>
    <name evidence="1" type="ORF">BOTBODRAFT_66968</name>
</gene>
<organism evidence="1 2">
    <name type="scientific">Botryobasidium botryosum (strain FD-172 SS1)</name>
    <dbReference type="NCBI Taxonomy" id="930990"/>
    <lineage>
        <taxon>Eukaryota</taxon>
        <taxon>Fungi</taxon>
        <taxon>Dikarya</taxon>
        <taxon>Basidiomycota</taxon>
        <taxon>Agaricomycotina</taxon>
        <taxon>Agaricomycetes</taxon>
        <taxon>Cantharellales</taxon>
        <taxon>Botryobasidiaceae</taxon>
        <taxon>Botryobasidium</taxon>
    </lineage>
</organism>
<dbReference type="HOGENOM" id="CLU_1834838_0_0_1"/>
<evidence type="ECO:0000313" key="2">
    <source>
        <dbReference type="Proteomes" id="UP000027195"/>
    </source>
</evidence>
<name>A0A067MNU8_BOTB1</name>
<dbReference type="EMBL" id="KL198045">
    <property type="protein sequence ID" value="KDQ13256.1"/>
    <property type="molecule type" value="Genomic_DNA"/>
</dbReference>
<accession>A0A067MNU8</accession>
<evidence type="ECO:0008006" key="3">
    <source>
        <dbReference type="Google" id="ProtNLM"/>
    </source>
</evidence>
<proteinExistence type="predicted"/>
<reference evidence="2" key="1">
    <citation type="journal article" date="2014" name="Proc. Natl. Acad. Sci. U.S.A.">
        <title>Extensive sampling of basidiomycete genomes demonstrates inadequacy of the white-rot/brown-rot paradigm for wood decay fungi.</title>
        <authorList>
            <person name="Riley R."/>
            <person name="Salamov A.A."/>
            <person name="Brown D.W."/>
            <person name="Nagy L.G."/>
            <person name="Floudas D."/>
            <person name="Held B.W."/>
            <person name="Levasseur A."/>
            <person name="Lombard V."/>
            <person name="Morin E."/>
            <person name="Otillar R."/>
            <person name="Lindquist E.A."/>
            <person name="Sun H."/>
            <person name="LaButti K.M."/>
            <person name="Schmutz J."/>
            <person name="Jabbour D."/>
            <person name="Luo H."/>
            <person name="Baker S.E."/>
            <person name="Pisabarro A.G."/>
            <person name="Walton J.D."/>
            <person name="Blanchette R.A."/>
            <person name="Henrissat B."/>
            <person name="Martin F."/>
            <person name="Cullen D."/>
            <person name="Hibbett D.S."/>
            <person name="Grigoriev I.V."/>
        </authorList>
    </citation>
    <scope>NUCLEOTIDE SEQUENCE [LARGE SCALE GENOMIC DNA]</scope>
    <source>
        <strain evidence="2">FD-172 SS1</strain>
    </source>
</reference>
<keyword evidence="2" id="KW-1185">Reference proteome</keyword>
<protein>
    <recommendedName>
        <fullName evidence="3">Thioredoxin domain-containing protein</fullName>
    </recommendedName>
</protein>
<dbReference type="AlphaFoldDB" id="A0A067MNU8"/>
<dbReference type="Proteomes" id="UP000027195">
    <property type="component" value="Unassembled WGS sequence"/>
</dbReference>
<evidence type="ECO:0000313" key="1">
    <source>
        <dbReference type="EMBL" id="KDQ13256.1"/>
    </source>
</evidence>
<sequence length="145" mass="16689">MSSPMSLPLPYSPHDIETREELERVKHLSAYSIIIYWVPCDSEAVMVRKNIAHEYPVLRNILFYVNTAGASPLVQHLERDGISRALQVRIYRNGQLLDEVKGYDVIQMDRIFENIEHELDPTAHPCWALAHPESADSTNFVAYPR</sequence>
<dbReference type="InParanoid" id="A0A067MNU8"/>